<name>A0A0U5FDW8_XANCI</name>
<dbReference type="Proteomes" id="UP000052230">
    <property type="component" value="Unassembled WGS sequence"/>
</dbReference>
<evidence type="ECO:0000313" key="3">
    <source>
        <dbReference type="Proteomes" id="UP000052230"/>
    </source>
</evidence>
<comment type="caution">
    <text evidence="2">The sequence shown here is derived from an EMBL/GenBank/DDBJ whole genome shotgun (WGS) entry which is preliminary data.</text>
</comment>
<feature type="region of interest" description="Disordered" evidence="1">
    <location>
        <begin position="120"/>
        <end position="146"/>
    </location>
</feature>
<accession>A0A0U5FDW8</accession>
<gene>
    <name evidence="2" type="ORF">XAC3562_450037</name>
</gene>
<reference evidence="2 3" key="1">
    <citation type="submission" date="2014-09" db="EMBL/GenBank/DDBJ databases">
        <authorList>
            <person name="Regsiter A."/>
        </authorList>
    </citation>
    <scope>NUCLEOTIDE SEQUENCE [LARGE SCALE GENOMIC DNA]</scope>
</reference>
<dbReference type="RefSeq" id="WP_234344790.1">
    <property type="nucleotide sequence ID" value="NZ_LN647967.1"/>
</dbReference>
<organism evidence="2 3">
    <name type="scientific">Xanthomonas citri pv. citri</name>
    <dbReference type="NCBI Taxonomy" id="611301"/>
    <lineage>
        <taxon>Bacteria</taxon>
        <taxon>Pseudomonadati</taxon>
        <taxon>Pseudomonadota</taxon>
        <taxon>Gammaproteobacteria</taxon>
        <taxon>Lysobacterales</taxon>
        <taxon>Lysobacteraceae</taxon>
        <taxon>Xanthomonas</taxon>
    </lineage>
</organism>
<keyword evidence="3" id="KW-1185">Reference proteome</keyword>
<sequence length="216" mass="23218">MISLPPGGRPRMRWPLVAGTVAVLALGITTAFNTARLSRMEQETQSANLDAEMQTLGDSLAQLRGAFEAAQHRPPFVSEAAFSAAQQAIGERITRLEQAQPGAAKTEELTALAARTDALQSQMAARPSAVRKPRASDASVPEPLPPSPPPFALLGTELRGGVPFLAIVPTNGASPAEVRLLREGDQERGWRLEAIERDTAQFTVGEQVRRLPLRSR</sequence>
<proteinExistence type="predicted"/>
<evidence type="ECO:0000313" key="2">
    <source>
        <dbReference type="EMBL" id="CEG16618.1"/>
    </source>
</evidence>
<protein>
    <submittedName>
        <fullName evidence="2">Uncharacterized protein</fullName>
    </submittedName>
</protein>
<dbReference type="EMBL" id="CCXZ01000139">
    <property type="protein sequence ID" value="CEG16618.1"/>
    <property type="molecule type" value="Genomic_DNA"/>
</dbReference>
<evidence type="ECO:0000256" key="1">
    <source>
        <dbReference type="SAM" id="MobiDB-lite"/>
    </source>
</evidence>
<dbReference type="AlphaFoldDB" id="A0A0U5FDW8"/>